<evidence type="ECO:0000256" key="3">
    <source>
        <dbReference type="ARBA" id="ARBA00022475"/>
    </source>
</evidence>
<evidence type="ECO:0000256" key="7">
    <source>
        <dbReference type="ARBA" id="ARBA00023136"/>
    </source>
</evidence>
<feature type="transmembrane region" description="Helical" evidence="8">
    <location>
        <begin position="164"/>
        <end position="183"/>
    </location>
</feature>
<dbReference type="Proteomes" id="UP000824410">
    <property type="component" value="Unassembled WGS sequence"/>
</dbReference>
<keyword evidence="4" id="KW-0997">Cell inner membrane</keyword>
<accession>A0A1J0E893</accession>
<proteinExistence type="inferred from homology"/>
<keyword evidence="6 8" id="KW-1133">Transmembrane helix</keyword>
<dbReference type="PANTHER" id="PTHR30012:SF7">
    <property type="entry name" value="PROTEIN TRANSPORT PROTEIN HOFC HOMOLOG"/>
    <property type="match status" value="1"/>
</dbReference>
<gene>
    <name evidence="10" type="ORF">EX242_12040</name>
</gene>
<dbReference type="EMBL" id="SHDO01000010">
    <property type="protein sequence ID" value="MBX6980988.1"/>
    <property type="molecule type" value="Genomic_DNA"/>
</dbReference>
<sequence>MKKFTKSQRLYLYQFCADMINSNLPIYDSIIKLKKEGETVIGKGFVNKLNYLLDKMANKESIASVFDGMVPKSELSLIYSSEKSGALANGFTSIVEVIKYKDQLMSKVIKSITFPLIMLALSLIVIAGYAVKVFPAFERVLPVTRWPVVTSSLYEFGLALYNGLWVYILVAVILLTIITRVIMANVTGLFRDRFMDRVVPFSTFKQLNASIILNSLSGMLKNKIPINDALTILSLNANRWLKSHINIMKVNMAKGQNYGEALNTGLLNVHELLNISLYSALPSFHDVLTSVSEKSKININDKMDKLAGLLKSFSTLILGGCVIWVFIALFSLSDQLSKMSQM</sequence>
<dbReference type="KEGG" id="prg:RB151_022530"/>
<feature type="domain" description="Type II secretion system protein GspF" evidence="9">
    <location>
        <begin position="213"/>
        <end position="330"/>
    </location>
</feature>
<evidence type="ECO:0000259" key="9">
    <source>
        <dbReference type="Pfam" id="PF00482"/>
    </source>
</evidence>
<keyword evidence="7 8" id="KW-0472">Membrane</keyword>
<reference evidence="10" key="1">
    <citation type="submission" date="2019-02" db="EMBL/GenBank/DDBJ databases">
        <title>Genomic characterization of isolates from hospital effluents in KZN, South Africa.</title>
        <authorList>
            <person name="Ntshobeni N."/>
            <person name="Allam M."/>
            <person name="Ismail A."/>
            <person name="Amoako D."/>
            <person name="Essack S."/>
            <person name="Chenia H."/>
        </authorList>
    </citation>
    <scope>NUCLEOTIDE SEQUENCE</scope>
    <source>
        <strain evidence="10">AFE97_S1</strain>
    </source>
</reference>
<dbReference type="OrthoDB" id="6466343at2"/>
<dbReference type="Gene3D" id="1.20.81.30">
    <property type="entry name" value="Type II secretion system (T2SS), domain F"/>
    <property type="match status" value="2"/>
</dbReference>
<evidence type="ECO:0000256" key="8">
    <source>
        <dbReference type="SAM" id="Phobius"/>
    </source>
</evidence>
<evidence type="ECO:0000313" key="10">
    <source>
        <dbReference type="EMBL" id="MBX6980988.1"/>
    </source>
</evidence>
<dbReference type="AlphaFoldDB" id="A0A1J0E893"/>
<comment type="caution">
    <text evidence="10">The sequence shown here is derived from an EMBL/GenBank/DDBJ whole genome shotgun (WGS) entry which is preliminary data.</text>
</comment>
<evidence type="ECO:0000256" key="1">
    <source>
        <dbReference type="ARBA" id="ARBA00004429"/>
    </source>
</evidence>
<name>A0A1J0E893_PRORE</name>
<comment type="subcellular location">
    <subcellularLocation>
        <location evidence="1">Cell inner membrane</location>
        <topology evidence="1">Multi-pass membrane protein</topology>
    </subcellularLocation>
</comment>
<feature type="transmembrane region" description="Helical" evidence="8">
    <location>
        <begin position="108"/>
        <end position="131"/>
    </location>
</feature>
<dbReference type="RefSeq" id="WP_042843760.1">
    <property type="nucleotide sequence ID" value="NZ_ABEXNG020000160.1"/>
</dbReference>
<dbReference type="GO" id="GO:0005886">
    <property type="term" value="C:plasma membrane"/>
    <property type="evidence" value="ECO:0007669"/>
    <property type="project" value="UniProtKB-SubCell"/>
</dbReference>
<dbReference type="InterPro" id="IPR003004">
    <property type="entry name" value="GspF/PilC"/>
</dbReference>
<protein>
    <submittedName>
        <fullName evidence="10">Type II secretion protein F</fullName>
    </submittedName>
</protein>
<dbReference type="Pfam" id="PF00482">
    <property type="entry name" value="T2SSF"/>
    <property type="match status" value="2"/>
</dbReference>
<comment type="similarity">
    <text evidence="2">Belongs to the GSP F family.</text>
</comment>
<evidence type="ECO:0000256" key="6">
    <source>
        <dbReference type="ARBA" id="ARBA00022989"/>
    </source>
</evidence>
<keyword evidence="3" id="KW-1003">Cell membrane</keyword>
<feature type="transmembrane region" description="Helical" evidence="8">
    <location>
        <begin position="312"/>
        <end position="332"/>
    </location>
</feature>
<dbReference type="InterPro" id="IPR042094">
    <property type="entry name" value="T2SS_GspF_sf"/>
</dbReference>
<evidence type="ECO:0000256" key="5">
    <source>
        <dbReference type="ARBA" id="ARBA00022692"/>
    </source>
</evidence>
<organism evidence="10 11">
    <name type="scientific">Providencia rettgeri</name>
    <dbReference type="NCBI Taxonomy" id="587"/>
    <lineage>
        <taxon>Bacteria</taxon>
        <taxon>Pseudomonadati</taxon>
        <taxon>Pseudomonadota</taxon>
        <taxon>Gammaproteobacteria</taxon>
        <taxon>Enterobacterales</taxon>
        <taxon>Morganellaceae</taxon>
        <taxon>Providencia</taxon>
    </lineage>
</organism>
<dbReference type="InterPro" id="IPR018076">
    <property type="entry name" value="T2SS_GspF_dom"/>
</dbReference>
<evidence type="ECO:0000256" key="2">
    <source>
        <dbReference type="ARBA" id="ARBA00005745"/>
    </source>
</evidence>
<dbReference type="GO" id="GO:0015628">
    <property type="term" value="P:protein secretion by the type II secretion system"/>
    <property type="evidence" value="ECO:0007669"/>
    <property type="project" value="TreeGrafter"/>
</dbReference>
<feature type="domain" description="Type II secretion system protein GspF" evidence="9">
    <location>
        <begin position="15"/>
        <end position="135"/>
    </location>
</feature>
<dbReference type="PANTHER" id="PTHR30012">
    <property type="entry name" value="GENERAL SECRETION PATHWAY PROTEIN"/>
    <property type="match status" value="1"/>
</dbReference>
<evidence type="ECO:0000313" key="11">
    <source>
        <dbReference type="Proteomes" id="UP000824410"/>
    </source>
</evidence>
<keyword evidence="5 8" id="KW-0812">Transmembrane</keyword>
<evidence type="ECO:0000256" key="4">
    <source>
        <dbReference type="ARBA" id="ARBA00022519"/>
    </source>
</evidence>